<accession>A0AAI9TG56</accession>
<keyword evidence="2" id="KW-1133">Transmembrane helix</keyword>
<sequence length="243" mass="27387">MAEASLAFPIICLTLSFLFVVAVYNPSIMRHLGDFHHHIILPVYQQIARKLFNRNPINQSPPNRTPEAGYEALNLDTKDEEEQSPSLLPTSSMPTPDYHRHDEDPAPDPFNMLSERDTETEMHDLSGTSSYAEGPYRPRPWADFVDMAGLSTHSPSRSPAGSVVSSDEYDSEWSNSAPDEAVYEPHNLTDGIPVLEFDLRRSIYIVGNEHEQGGPTVWLDEVVEWTSQGVFAFVSPDIMEQRR</sequence>
<evidence type="ECO:0000256" key="1">
    <source>
        <dbReference type="SAM" id="MobiDB-lite"/>
    </source>
</evidence>
<feature type="region of interest" description="Disordered" evidence="1">
    <location>
        <begin position="77"/>
        <end position="113"/>
    </location>
</feature>
<keyword evidence="4" id="KW-1185">Reference proteome</keyword>
<proteinExistence type="predicted"/>
<evidence type="ECO:0000313" key="3">
    <source>
        <dbReference type="EMBL" id="KAJ9486631.1"/>
    </source>
</evidence>
<feature type="compositionally biased region" description="Polar residues" evidence="1">
    <location>
        <begin position="152"/>
        <end position="165"/>
    </location>
</feature>
<keyword evidence="2" id="KW-0812">Transmembrane</keyword>
<evidence type="ECO:0000256" key="2">
    <source>
        <dbReference type="SAM" id="Phobius"/>
    </source>
</evidence>
<feature type="compositionally biased region" description="Low complexity" evidence="1">
    <location>
        <begin position="84"/>
        <end position="96"/>
    </location>
</feature>
<dbReference type="Proteomes" id="UP001227192">
    <property type="component" value="Unassembled WGS sequence"/>
</dbReference>
<protein>
    <submittedName>
        <fullName evidence="3">Uncharacterized protein</fullName>
    </submittedName>
</protein>
<dbReference type="AlphaFoldDB" id="A0AAI9TG56"/>
<feature type="transmembrane region" description="Helical" evidence="2">
    <location>
        <begin position="6"/>
        <end position="24"/>
    </location>
</feature>
<evidence type="ECO:0000313" key="4">
    <source>
        <dbReference type="Proteomes" id="UP001227192"/>
    </source>
</evidence>
<organism evidence="3 4">
    <name type="scientific">Penicillium thymicola</name>
    <dbReference type="NCBI Taxonomy" id="293382"/>
    <lineage>
        <taxon>Eukaryota</taxon>
        <taxon>Fungi</taxon>
        <taxon>Dikarya</taxon>
        <taxon>Ascomycota</taxon>
        <taxon>Pezizomycotina</taxon>
        <taxon>Eurotiomycetes</taxon>
        <taxon>Eurotiomycetidae</taxon>
        <taxon>Eurotiales</taxon>
        <taxon>Aspergillaceae</taxon>
        <taxon>Penicillium</taxon>
    </lineage>
</organism>
<reference evidence="3" key="2">
    <citation type="journal article" date="2016" name="Fungal Biol.">
        <title>Ochratoxin A production by Penicillium thymicola.</title>
        <authorList>
            <person name="Nguyen H.D.T."/>
            <person name="McMullin D.R."/>
            <person name="Ponomareva E."/>
            <person name="Riley R."/>
            <person name="Pomraning K.R."/>
            <person name="Baker S.E."/>
            <person name="Seifert K.A."/>
        </authorList>
    </citation>
    <scope>NUCLEOTIDE SEQUENCE</scope>
    <source>
        <strain evidence="3">DAOM 180753</strain>
    </source>
</reference>
<gene>
    <name evidence="3" type="ORF">VN97_g6702</name>
</gene>
<keyword evidence="2" id="KW-0472">Membrane</keyword>
<feature type="region of interest" description="Disordered" evidence="1">
    <location>
        <begin position="152"/>
        <end position="178"/>
    </location>
</feature>
<dbReference type="EMBL" id="LACB01000199">
    <property type="protein sequence ID" value="KAJ9486631.1"/>
    <property type="molecule type" value="Genomic_DNA"/>
</dbReference>
<reference evidence="3" key="1">
    <citation type="submission" date="2015-06" db="EMBL/GenBank/DDBJ databases">
        <authorList>
            <person name="Nguyen H."/>
        </authorList>
    </citation>
    <scope>NUCLEOTIDE SEQUENCE</scope>
    <source>
        <strain evidence="3">DAOM 180753</strain>
    </source>
</reference>
<comment type="caution">
    <text evidence="3">The sequence shown here is derived from an EMBL/GenBank/DDBJ whole genome shotgun (WGS) entry which is preliminary data.</text>
</comment>
<name>A0AAI9TG56_PENTH</name>